<accession>A0A1Q9E542</accession>
<dbReference type="OrthoDB" id="10267714at2759"/>
<reference evidence="1 2" key="1">
    <citation type="submission" date="2016-02" db="EMBL/GenBank/DDBJ databases">
        <title>Genome analysis of coral dinoflagellate symbionts highlights evolutionary adaptations to a symbiotic lifestyle.</title>
        <authorList>
            <person name="Aranda M."/>
            <person name="Li Y."/>
            <person name="Liew Y.J."/>
            <person name="Baumgarten S."/>
            <person name="Simakov O."/>
            <person name="Wilson M."/>
            <person name="Piel J."/>
            <person name="Ashoor H."/>
            <person name="Bougouffa S."/>
            <person name="Bajic V.B."/>
            <person name="Ryu T."/>
            <person name="Ravasi T."/>
            <person name="Bayer T."/>
            <person name="Micklem G."/>
            <person name="Kim H."/>
            <person name="Bhak J."/>
            <person name="Lajeunesse T.C."/>
            <person name="Voolstra C.R."/>
        </authorList>
    </citation>
    <scope>NUCLEOTIDE SEQUENCE [LARGE SCALE GENOMIC DNA]</scope>
    <source>
        <strain evidence="1 2">CCMP2467</strain>
    </source>
</reference>
<organism evidence="1 2">
    <name type="scientific">Symbiodinium microadriaticum</name>
    <name type="common">Dinoflagellate</name>
    <name type="synonym">Zooxanthella microadriatica</name>
    <dbReference type="NCBI Taxonomy" id="2951"/>
    <lineage>
        <taxon>Eukaryota</taxon>
        <taxon>Sar</taxon>
        <taxon>Alveolata</taxon>
        <taxon>Dinophyceae</taxon>
        <taxon>Suessiales</taxon>
        <taxon>Symbiodiniaceae</taxon>
        <taxon>Symbiodinium</taxon>
    </lineage>
</organism>
<proteinExistence type="predicted"/>
<evidence type="ECO:0000313" key="2">
    <source>
        <dbReference type="Proteomes" id="UP000186817"/>
    </source>
</evidence>
<protein>
    <submittedName>
        <fullName evidence="1">Uncharacterized protein</fullName>
    </submittedName>
</protein>
<dbReference type="EMBL" id="LSRX01000262">
    <property type="protein sequence ID" value="OLQ02537.1"/>
    <property type="molecule type" value="Genomic_DNA"/>
</dbReference>
<name>A0A1Q9E542_SYMMI</name>
<dbReference type="AlphaFoldDB" id="A0A1Q9E542"/>
<gene>
    <name evidence="1" type="ORF">AK812_SmicGene14599</name>
</gene>
<evidence type="ECO:0000313" key="1">
    <source>
        <dbReference type="EMBL" id="OLQ02537.1"/>
    </source>
</evidence>
<sequence>MAGIPESQKRGLLEKLHGNAGVGVPVAGSNALSCYQQLYALYFSDEEYLKAATVAYSLYAALDRALRQSGTGFAEFRPRNAVSPFARASGQVSPVLEQQRSALLMLISALTLCPAQRLLMPSADRPDAFIAAPEVETDLRAVRRWFQEATVATRGDAVTLEEAKQMLSEIERRCSSEDEEMEVSAS</sequence>
<dbReference type="Proteomes" id="UP000186817">
    <property type="component" value="Unassembled WGS sequence"/>
</dbReference>
<keyword evidence="2" id="KW-1185">Reference proteome</keyword>
<comment type="caution">
    <text evidence="1">The sequence shown here is derived from an EMBL/GenBank/DDBJ whole genome shotgun (WGS) entry which is preliminary data.</text>
</comment>